<feature type="compositionally biased region" description="Gly residues" evidence="4">
    <location>
        <begin position="1253"/>
        <end position="1263"/>
    </location>
</feature>
<dbReference type="Proteomes" id="UP000799444">
    <property type="component" value="Unassembled WGS sequence"/>
</dbReference>
<evidence type="ECO:0000256" key="1">
    <source>
        <dbReference type="ARBA" id="ARBA00004123"/>
    </source>
</evidence>
<keyword evidence="8" id="KW-1185">Reference proteome</keyword>
<comment type="subcellular location">
    <subcellularLocation>
        <location evidence="1">Nucleus</location>
    </subcellularLocation>
</comment>
<evidence type="ECO:0000259" key="5">
    <source>
        <dbReference type="Pfam" id="PF08161"/>
    </source>
</evidence>
<accession>A0A9P4QW82</accession>
<feature type="compositionally biased region" description="Basic residues" evidence="4">
    <location>
        <begin position="1176"/>
        <end position="1185"/>
    </location>
</feature>
<dbReference type="Pfam" id="PF08161">
    <property type="entry name" value="RRP12_HEAT"/>
    <property type="match status" value="1"/>
</dbReference>
<evidence type="ECO:0000313" key="7">
    <source>
        <dbReference type="EMBL" id="KAF2732051.1"/>
    </source>
</evidence>
<dbReference type="InterPro" id="IPR016024">
    <property type="entry name" value="ARM-type_fold"/>
</dbReference>
<comment type="similarity">
    <text evidence="2">Belongs to the RRP12 family.</text>
</comment>
<evidence type="ECO:0000256" key="4">
    <source>
        <dbReference type="SAM" id="MobiDB-lite"/>
    </source>
</evidence>
<dbReference type="EMBL" id="ML996184">
    <property type="protein sequence ID" value="KAF2732051.1"/>
    <property type="molecule type" value="Genomic_DNA"/>
</dbReference>
<dbReference type="GO" id="GO:0005634">
    <property type="term" value="C:nucleus"/>
    <property type="evidence" value="ECO:0007669"/>
    <property type="project" value="UniProtKB-SubCell"/>
</dbReference>
<dbReference type="PANTHER" id="PTHR48287:SF1">
    <property type="entry name" value="ARM REPEAT SUPERFAMILY PROTEIN"/>
    <property type="match status" value="1"/>
</dbReference>
<dbReference type="Pfam" id="PF25772">
    <property type="entry name" value="HEAT_RRP12_N"/>
    <property type="match status" value="1"/>
</dbReference>
<evidence type="ECO:0000256" key="2">
    <source>
        <dbReference type="ARBA" id="ARBA00007690"/>
    </source>
</evidence>
<name>A0A9P4QW82_9PLEO</name>
<dbReference type="InterPro" id="IPR011989">
    <property type="entry name" value="ARM-like"/>
</dbReference>
<sequence>MSLEERLSKIRSSPKLQNQQQTAVVLSAIEDILRDQKSEFTPTAYFAALLSLLGRQVSSDGIQNKETATAVIYLLDLVTPHVPAPLLRSKFTEILTSLAPALTHPEADAPLIRSSIGCLESLLVIQDTRAWELPQSQISPRRAVAGLLSITVDQRPKVRKRAQDALANVLKKPPPSPSLDHPAADMCAETALRMLKDVAEAAGKSKKHKGHKERKANDPELIHALQLIKTVASASGGWPSRKIDVLCELLLNISKSSNEYLTMAAFEIFEIIFAGMADDEVSSVKLPRLLEVISELQPSKTDSQLLPPWIAVISRGYEVAAQIEPEDTFVKLPELFTMIAAFLSSPSHNIRVSASECLISFMVNLIPDSVILDPSVYDEKILEKLAKTAADLLSVKYQAAWMEVFSFLAAMFEALRWRSDPILRPVVKVVGELRSNESFAGKKEADAVISRAIAAMGPEIVLDVLPLNLPRPPPGQAGRVWMLPLLRDSVHNTKLAHFRSTMVPLSETLYQKVIDHDSAAKTMEIKVFETVVQQIWSILPGYCDLPLDLPEAFDVGFAEMVANLLYGQTDLRTDICRALQNLVDGNRAIVELEGEDDLLVQSRISKEDAQKNLDHLAGFAGNMLAVLFNVYSETLPQYRGTILRTINVFLSIIPKTELSDTFARVKENLEISLPQAGPQTQAEKQKQDKNQSKMPPMSHTLMDLIITISLHLPRDSYPDLFQMASIMINKNDDPQLQKKAYKLIPRLAESEVGQQALRERNGELQQLMLQSTEKVSAPARRDRLAAISHIIEFLPQTDLHFIPSILSEVVISAKEVNEKAREAAYALLVALGEKMAEGGTVVQSKIPNMNADAPSVEASLEEYFTMVSAGLAGTTPHMISASITAVTRILYEFHARISKETTQNLLEVMDIFLQNPNREIVRSVLGFVKVEVVSLPESLVRARLKPLLSNLMVWSHEHKAHFKAKVKHIVERMVRKFGVEAVEAACPPEDRKLITNIRKTREQRKKKKQNAEEDGEEPQDRPKGKFESEYDQAVYGSESEESEADSEDEFVKNRQQAHKRGSKSGEQGTYIIEDEDEPLDLLSKRALGNISSTKPLRQRKVPQKLSKAKTDEDGKLVLGASDSDEEPRTKSKKGHQQVEDDGDVLMDMDDNNTTLEAGINAYVDAIRGRDAAQRGNRGKLKFSNKKRGDDEMDVDSDDEKAARKEKSGSGMGRGSFKSQRKGLGAVKTSGNGGSSSGGKVQKSPRGKMKSGKRFGGGAWVTPK</sequence>
<dbReference type="PANTHER" id="PTHR48287">
    <property type="entry name" value="ARM REPEAT SUPERFAMILY PROTEIN"/>
    <property type="match status" value="1"/>
</dbReference>
<feature type="region of interest" description="Disordered" evidence="4">
    <location>
        <begin position="673"/>
        <end position="696"/>
    </location>
</feature>
<keyword evidence="3" id="KW-0539">Nucleus</keyword>
<feature type="region of interest" description="Disordered" evidence="4">
    <location>
        <begin position="994"/>
        <end position="1150"/>
    </location>
</feature>
<dbReference type="AlphaFoldDB" id="A0A9P4QW82"/>
<evidence type="ECO:0000313" key="8">
    <source>
        <dbReference type="Proteomes" id="UP000799444"/>
    </source>
</evidence>
<feature type="domain" description="RRP12 HEAT" evidence="5">
    <location>
        <begin position="345"/>
        <end position="634"/>
    </location>
</feature>
<feature type="region of interest" description="Disordered" evidence="4">
    <location>
        <begin position="1168"/>
        <end position="1263"/>
    </location>
</feature>
<organism evidence="7 8">
    <name type="scientific">Polyplosphaeria fusca</name>
    <dbReference type="NCBI Taxonomy" id="682080"/>
    <lineage>
        <taxon>Eukaryota</taxon>
        <taxon>Fungi</taxon>
        <taxon>Dikarya</taxon>
        <taxon>Ascomycota</taxon>
        <taxon>Pezizomycotina</taxon>
        <taxon>Dothideomycetes</taxon>
        <taxon>Pleosporomycetidae</taxon>
        <taxon>Pleosporales</taxon>
        <taxon>Tetraplosphaeriaceae</taxon>
        <taxon>Polyplosphaeria</taxon>
    </lineage>
</organism>
<feature type="compositionally biased region" description="Acidic residues" evidence="4">
    <location>
        <begin position="1139"/>
        <end position="1150"/>
    </location>
</feature>
<dbReference type="InterPro" id="IPR012978">
    <property type="entry name" value="HEAT_RRP12"/>
</dbReference>
<feature type="compositionally biased region" description="Basic residues" evidence="4">
    <location>
        <begin position="1242"/>
        <end position="1252"/>
    </location>
</feature>
<dbReference type="InterPro" id="IPR057860">
    <property type="entry name" value="HEAT_RRP12_N"/>
</dbReference>
<feature type="compositionally biased region" description="Acidic residues" evidence="4">
    <location>
        <begin position="1038"/>
        <end position="1048"/>
    </location>
</feature>
<feature type="domain" description="RRP12 N-terminal HEAT" evidence="6">
    <location>
        <begin position="8"/>
        <end position="233"/>
    </location>
</feature>
<feature type="compositionally biased region" description="Basic and acidic residues" evidence="4">
    <location>
        <begin position="1018"/>
        <end position="1028"/>
    </location>
</feature>
<protein>
    <submittedName>
        <fullName evidence="7">NUC173-domain-containing protein</fullName>
    </submittedName>
</protein>
<evidence type="ECO:0000259" key="6">
    <source>
        <dbReference type="Pfam" id="PF25772"/>
    </source>
</evidence>
<dbReference type="InterPro" id="IPR052087">
    <property type="entry name" value="RRP12"/>
</dbReference>
<reference evidence="7" key="1">
    <citation type="journal article" date="2020" name="Stud. Mycol.">
        <title>101 Dothideomycetes genomes: a test case for predicting lifestyles and emergence of pathogens.</title>
        <authorList>
            <person name="Haridas S."/>
            <person name="Albert R."/>
            <person name="Binder M."/>
            <person name="Bloem J."/>
            <person name="Labutti K."/>
            <person name="Salamov A."/>
            <person name="Andreopoulos B."/>
            <person name="Baker S."/>
            <person name="Barry K."/>
            <person name="Bills G."/>
            <person name="Bluhm B."/>
            <person name="Cannon C."/>
            <person name="Castanera R."/>
            <person name="Culley D."/>
            <person name="Daum C."/>
            <person name="Ezra D."/>
            <person name="Gonzalez J."/>
            <person name="Henrissat B."/>
            <person name="Kuo A."/>
            <person name="Liang C."/>
            <person name="Lipzen A."/>
            <person name="Lutzoni F."/>
            <person name="Magnuson J."/>
            <person name="Mondo S."/>
            <person name="Nolan M."/>
            <person name="Ohm R."/>
            <person name="Pangilinan J."/>
            <person name="Park H.-J."/>
            <person name="Ramirez L."/>
            <person name="Alfaro M."/>
            <person name="Sun H."/>
            <person name="Tritt A."/>
            <person name="Yoshinaga Y."/>
            <person name="Zwiers L.-H."/>
            <person name="Turgeon B."/>
            <person name="Goodwin S."/>
            <person name="Spatafora J."/>
            <person name="Crous P."/>
            <person name="Grigoriev I."/>
        </authorList>
    </citation>
    <scope>NUCLEOTIDE SEQUENCE</scope>
    <source>
        <strain evidence="7">CBS 125425</strain>
    </source>
</reference>
<dbReference type="SUPFAM" id="SSF48371">
    <property type="entry name" value="ARM repeat"/>
    <property type="match status" value="1"/>
</dbReference>
<dbReference type="Gene3D" id="1.25.10.10">
    <property type="entry name" value="Leucine-rich Repeat Variant"/>
    <property type="match status" value="3"/>
</dbReference>
<gene>
    <name evidence="7" type="ORF">EJ04DRAFT_497619</name>
</gene>
<dbReference type="OrthoDB" id="2192888at2759"/>
<comment type="caution">
    <text evidence="7">The sequence shown here is derived from an EMBL/GenBank/DDBJ whole genome shotgun (WGS) entry which is preliminary data.</text>
</comment>
<evidence type="ECO:0000256" key="3">
    <source>
        <dbReference type="ARBA" id="ARBA00023242"/>
    </source>
</evidence>
<proteinExistence type="inferred from homology"/>